<dbReference type="EMBL" id="VOBR01000001">
    <property type="protein sequence ID" value="TWP54276.1"/>
    <property type="molecule type" value="Genomic_DNA"/>
</dbReference>
<evidence type="ECO:0000259" key="1">
    <source>
        <dbReference type="PROSITE" id="PS50234"/>
    </source>
</evidence>
<sequence length="520" mass="55164">MVSAMVRQRRLTSPVVGLSVLLVLSVIGWIVGDQVIDRLRATRCTSPATVVITAAPEVAPALSDVAATQDTSADCYRVEVRAETAKQTMDRLADQNSQDRPAVWVPESTMWLRQARDSGAWRVPESGTSIAQSPVVLAVKDPAKGKTWRDLIGPGAKAVAGIADPAKDPASLSALLAVRGFASGEKDPAAATVAALRPVSGNPAEQAAELFTRPLDVFPTSEQALERHNSTPGATRLTAVAAETPVPPLDFPYVVLPDAGEAQRRGAERFLASLRSGGSFNKFGLRAPDDKAVVLDQNVVDESLRTWAGLTLSARVLALMDVSGSMNQIVPRTGTTRMALAVAAAERGVGLFKPATQLGLWKFSTNLDGDKDYKEILPVASIKDHLAGGALQQVSAIRATAAGATGMYDSTLAAYREARQKWELGKINIVVIMTDGRNEDPKSITQPQLLDELGKLQDKRRPLPVIAIGMGPDVDVDELTKIADATGGRAFTTADPAGISDIFAQALSTMLCQPPVCRPQ</sequence>
<dbReference type="SMART" id="SM00327">
    <property type="entry name" value="VWA"/>
    <property type="match status" value="1"/>
</dbReference>
<accession>A0A563F2R8</accession>
<dbReference type="AlphaFoldDB" id="A0A563F2R8"/>
<dbReference type="OrthoDB" id="5621159at2"/>
<dbReference type="Proteomes" id="UP000316639">
    <property type="component" value="Unassembled WGS sequence"/>
</dbReference>
<reference evidence="2 3" key="1">
    <citation type="submission" date="2019-07" db="EMBL/GenBank/DDBJ databases">
        <title>Lentzea xizangensis sp. nov., isolated from Qinghai-Tibetan Plateau Soils.</title>
        <authorList>
            <person name="Huang J."/>
        </authorList>
    </citation>
    <scope>NUCLEOTIDE SEQUENCE [LARGE SCALE GENOMIC DNA]</scope>
    <source>
        <strain evidence="2 3">FXJ1.1311</strain>
    </source>
</reference>
<dbReference type="Gene3D" id="3.40.50.410">
    <property type="entry name" value="von Willebrand factor, type A domain"/>
    <property type="match status" value="1"/>
</dbReference>
<gene>
    <name evidence="2" type="ORF">FKR81_01590</name>
</gene>
<feature type="domain" description="VWFA" evidence="1">
    <location>
        <begin position="315"/>
        <end position="507"/>
    </location>
</feature>
<keyword evidence="3" id="KW-1185">Reference proteome</keyword>
<protein>
    <submittedName>
        <fullName evidence="2">VWA domain-containing protein</fullName>
    </submittedName>
</protein>
<evidence type="ECO:0000313" key="2">
    <source>
        <dbReference type="EMBL" id="TWP54276.1"/>
    </source>
</evidence>
<dbReference type="SUPFAM" id="SSF53300">
    <property type="entry name" value="vWA-like"/>
    <property type="match status" value="1"/>
</dbReference>
<dbReference type="Pfam" id="PF00092">
    <property type="entry name" value="VWA"/>
    <property type="match status" value="1"/>
</dbReference>
<comment type="caution">
    <text evidence="2">The sequence shown here is derived from an EMBL/GenBank/DDBJ whole genome shotgun (WGS) entry which is preliminary data.</text>
</comment>
<dbReference type="InterPro" id="IPR036465">
    <property type="entry name" value="vWFA_dom_sf"/>
</dbReference>
<name>A0A563F2R8_9PSEU</name>
<evidence type="ECO:0000313" key="3">
    <source>
        <dbReference type="Proteomes" id="UP000316639"/>
    </source>
</evidence>
<dbReference type="PROSITE" id="PS50234">
    <property type="entry name" value="VWFA"/>
    <property type="match status" value="1"/>
</dbReference>
<proteinExistence type="predicted"/>
<organism evidence="2 3">
    <name type="scientific">Lentzea tibetensis</name>
    <dbReference type="NCBI Taxonomy" id="2591470"/>
    <lineage>
        <taxon>Bacteria</taxon>
        <taxon>Bacillati</taxon>
        <taxon>Actinomycetota</taxon>
        <taxon>Actinomycetes</taxon>
        <taxon>Pseudonocardiales</taxon>
        <taxon>Pseudonocardiaceae</taxon>
        <taxon>Lentzea</taxon>
    </lineage>
</organism>
<dbReference type="SUPFAM" id="SSF53850">
    <property type="entry name" value="Periplasmic binding protein-like II"/>
    <property type="match status" value="1"/>
</dbReference>
<dbReference type="InterPro" id="IPR002035">
    <property type="entry name" value="VWF_A"/>
</dbReference>